<evidence type="ECO:0000313" key="13">
    <source>
        <dbReference type="Proteomes" id="UP000298327"/>
    </source>
</evidence>
<dbReference type="AlphaFoldDB" id="A0A4Y9Y3G9"/>
<keyword evidence="10" id="KW-0732">Signal</keyword>
<name>A0A4Y9Y3G9_9AGAM</name>
<evidence type="ECO:0000256" key="9">
    <source>
        <dbReference type="SAM" id="MobiDB-lite"/>
    </source>
</evidence>
<feature type="compositionally biased region" description="Polar residues" evidence="9">
    <location>
        <begin position="95"/>
        <end position="113"/>
    </location>
</feature>
<dbReference type="PANTHER" id="PTHR19376">
    <property type="entry name" value="DNA-DIRECTED RNA POLYMERASE"/>
    <property type="match status" value="1"/>
</dbReference>
<keyword evidence="13" id="KW-1185">Reference proteome</keyword>
<proteinExistence type="inferred from homology"/>
<feature type="domain" description="RNA polymerase Rpb1" evidence="11">
    <location>
        <begin position="335"/>
        <end position="521"/>
    </location>
</feature>
<protein>
    <recommendedName>
        <fullName evidence="7">DNA-directed RNA polymerase I subunit RPA1</fullName>
        <ecNumber evidence="2">2.7.7.6</ecNumber>
    </recommendedName>
    <alternativeName>
        <fullName evidence="8">DNA-directed RNA polymerase I subunit rpa1</fullName>
    </alternativeName>
</protein>
<reference evidence="12 13" key="1">
    <citation type="submission" date="2019-02" db="EMBL/GenBank/DDBJ databases">
        <title>Genome sequencing of the rare red list fungi Dentipellis fragilis.</title>
        <authorList>
            <person name="Buettner E."/>
            <person name="Kellner H."/>
        </authorList>
    </citation>
    <scope>NUCLEOTIDE SEQUENCE [LARGE SCALE GENOMIC DNA]</scope>
    <source>
        <strain evidence="12 13">DSM 105465</strain>
    </source>
</reference>
<dbReference type="Gene3D" id="1.10.150.390">
    <property type="match status" value="1"/>
</dbReference>
<evidence type="ECO:0000256" key="7">
    <source>
        <dbReference type="ARBA" id="ARBA00074245"/>
    </source>
</evidence>
<keyword evidence="6" id="KW-0804">Transcription</keyword>
<dbReference type="Proteomes" id="UP000298327">
    <property type="component" value="Unassembled WGS sequence"/>
</dbReference>
<dbReference type="SUPFAM" id="SSF64484">
    <property type="entry name" value="beta and beta-prime subunits of DNA dependent RNA-polymerase"/>
    <property type="match status" value="1"/>
</dbReference>
<dbReference type="InterPro" id="IPR045867">
    <property type="entry name" value="DNA-dir_RpoC_beta_prime"/>
</dbReference>
<dbReference type="GO" id="GO:0005736">
    <property type="term" value="C:RNA polymerase I complex"/>
    <property type="evidence" value="ECO:0007669"/>
    <property type="project" value="TreeGrafter"/>
</dbReference>
<dbReference type="STRING" id="205917.A0A4Y9Y3G9"/>
<keyword evidence="5" id="KW-0548">Nucleotidyltransferase</keyword>
<organism evidence="12 13">
    <name type="scientific">Dentipellis fragilis</name>
    <dbReference type="NCBI Taxonomy" id="205917"/>
    <lineage>
        <taxon>Eukaryota</taxon>
        <taxon>Fungi</taxon>
        <taxon>Dikarya</taxon>
        <taxon>Basidiomycota</taxon>
        <taxon>Agaricomycotina</taxon>
        <taxon>Agaricomycetes</taxon>
        <taxon>Russulales</taxon>
        <taxon>Hericiaceae</taxon>
        <taxon>Dentipellis</taxon>
    </lineage>
</organism>
<feature type="region of interest" description="Disordered" evidence="9">
    <location>
        <begin position="64"/>
        <end position="121"/>
    </location>
</feature>
<dbReference type="OrthoDB" id="270392at2759"/>
<feature type="compositionally biased region" description="Polar residues" evidence="9">
    <location>
        <begin position="165"/>
        <end position="194"/>
    </location>
</feature>
<evidence type="ECO:0000313" key="12">
    <source>
        <dbReference type="EMBL" id="TFY55951.1"/>
    </source>
</evidence>
<comment type="similarity">
    <text evidence="1">Belongs to the RNA polymerase beta' chain family.</text>
</comment>
<feature type="region of interest" description="Disordered" evidence="9">
    <location>
        <begin position="220"/>
        <end position="243"/>
    </location>
</feature>
<evidence type="ECO:0000259" key="11">
    <source>
        <dbReference type="Pfam" id="PF04998"/>
    </source>
</evidence>
<evidence type="ECO:0000256" key="2">
    <source>
        <dbReference type="ARBA" id="ARBA00012418"/>
    </source>
</evidence>
<evidence type="ECO:0000256" key="6">
    <source>
        <dbReference type="ARBA" id="ARBA00023163"/>
    </source>
</evidence>
<feature type="chain" id="PRO_5021396223" description="DNA-directed RNA polymerase I subunit RPA1" evidence="10">
    <location>
        <begin position="19"/>
        <end position="583"/>
    </location>
</feature>
<dbReference type="InterPro" id="IPR047107">
    <property type="entry name" value="DNA-dir_RNA_pol1_lsu_C"/>
</dbReference>
<evidence type="ECO:0000256" key="1">
    <source>
        <dbReference type="ARBA" id="ARBA00006460"/>
    </source>
</evidence>
<keyword evidence="4" id="KW-0808">Transferase</keyword>
<dbReference type="EMBL" id="SEOQ01000871">
    <property type="protein sequence ID" value="TFY55951.1"/>
    <property type="molecule type" value="Genomic_DNA"/>
</dbReference>
<feature type="region of interest" description="Disordered" evidence="9">
    <location>
        <begin position="274"/>
        <end position="349"/>
    </location>
</feature>
<dbReference type="GO" id="GO:0006351">
    <property type="term" value="P:DNA-templated transcription"/>
    <property type="evidence" value="ECO:0007669"/>
    <property type="project" value="InterPro"/>
</dbReference>
<gene>
    <name evidence="12" type="ORF">EVG20_g9124</name>
</gene>
<accession>A0A4Y9Y3G9</accession>
<evidence type="ECO:0000256" key="5">
    <source>
        <dbReference type="ARBA" id="ARBA00022695"/>
    </source>
</evidence>
<evidence type="ECO:0000256" key="3">
    <source>
        <dbReference type="ARBA" id="ARBA00022478"/>
    </source>
</evidence>
<dbReference type="GO" id="GO:0003677">
    <property type="term" value="F:DNA binding"/>
    <property type="evidence" value="ECO:0007669"/>
    <property type="project" value="InterPro"/>
</dbReference>
<keyword evidence="3" id="KW-0240">DNA-directed RNA polymerase</keyword>
<dbReference type="Pfam" id="PF04998">
    <property type="entry name" value="RNA_pol_Rpb1_5"/>
    <property type="match status" value="1"/>
</dbReference>
<evidence type="ECO:0000256" key="8">
    <source>
        <dbReference type="ARBA" id="ARBA00074527"/>
    </source>
</evidence>
<dbReference type="Gene3D" id="3.30.70.2850">
    <property type="match status" value="1"/>
</dbReference>
<dbReference type="FunFam" id="1.10.150.390:FF:000005">
    <property type="entry name" value="DNA-directed RNA polymerase subunit"/>
    <property type="match status" value="1"/>
</dbReference>
<comment type="caution">
    <text evidence="12">The sequence shown here is derived from an EMBL/GenBank/DDBJ whole genome shotgun (WGS) entry which is preliminary data.</text>
</comment>
<evidence type="ECO:0000256" key="4">
    <source>
        <dbReference type="ARBA" id="ARBA00022679"/>
    </source>
</evidence>
<feature type="compositionally biased region" description="Acidic residues" evidence="9">
    <location>
        <begin position="302"/>
        <end position="322"/>
    </location>
</feature>
<evidence type="ECO:0000256" key="10">
    <source>
        <dbReference type="SAM" id="SignalP"/>
    </source>
</evidence>
<sequence>MLAYTYIFLLVWSAPTSALPVVPRGFINGSLAIPVGNVGAPSILQAFDVNMTVSSNASSTAEPAYPSVPIRPLSPEPGPAVSGAGPELFRPGMPLNQSKSQSSNNVEGTSSTDPAHPSARIDSLLHFPPRYMVTSVPYKISLTLPSFNRDFNASAILEGIKDQLSGNNSDPTNDGTAFSSSIVDSAIPSGSTENLPLPSPAGPVLAAAKVSYPMEIDPAGSRSVHPDGETFGPGSPGSGVRTHGTTKRTLMALAGARAGTTTMRRSALRSAVRRMGTMESEVGDGDATEEKWKKQTKQQVSYEDDSEEDEDEDMGEMDEAEIEAAYASDAGSAMDEDQPSKKGKKKKKSSALEAMVEKTSEAFLKNFSHATAFDFRPENCTIELKFGADVPKLLLVGIVERTCLKTIVREIPGIVDLFRVREPNKDGSINITTNGSNFKGLWEFATGEHRMIDENNIRSNDIYAILCTYGVEMARAAIVQEVSGVFNVYNIDVDIRHLELIADYMTFEGGYKPFNRKGISMHPSPLLKASFETTAAFLSEATLYGDFDDLRTPSSNLVLGRPSLSGTGVFDIVSPLAQAEVAA</sequence>
<dbReference type="GO" id="GO:0003899">
    <property type="term" value="F:DNA-directed RNA polymerase activity"/>
    <property type="evidence" value="ECO:0007669"/>
    <property type="project" value="UniProtKB-EC"/>
</dbReference>
<feature type="region of interest" description="Disordered" evidence="9">
    <location>
        <begin position="165"/>
        <end position="198"/>
    </location>
</feature>
<dbReference type="EC" id="2.7.7.6" evidence="2"/>
<dbReference type="CDD" id="cd02735">
    <property type="entry name" value="RNAP_I_Rpa1_C"/>
    <property type="match status" value="1"/>
</dbReference>
<dbReference type="InterPro" id="IPR007081">
    <property type="entry name" value="RNA_pol_Rpb1_5"/>
</dbReference>
<dbReference type="PANTHER" id="PTHR19376:SF11">
    <property type="entry name" value="DNA-DIRECTED RNA POLYMERASE I SUBUNIT RPA1"/>
    <property type="match status" value="1"/>
</dbReference>
<feature type="signal peptide" evidence="10">
    <location>
        <begin position="1"/>
        <end position="18"/>
    </location>
</feature>